<name>A0A9W5WWI1_BABOV</name>
<gene>
    <name evidence="3" type="ORF">BaOVIS_028710</name>
</gene>
<dbReference type="Proteomes" id="UP001057455">
    <property type="component" value="Unassembled WGS sequence"/>
</dbReference>
<dbReference type="InterPro" id="IPR052208">
    <property type="entry name" value="DmX-like/RAVE_component"/>
</dbReference>
<proteinExistence type="predicted"/>
<accession>A0A9W5WWI1</accession>
<dbReference type="Pfam" id="PF12234">
    <property type="entry name" value="Rav1p_C"/>
    <property type="match status" value="1"/>
</dbReference>
<reference evidence="3" key="1">
    <citation type="submission" date="2019-12" db="EMBL/GenBank/DDBJ databases">
        <title>Genome sequence of Babesia ovis.</title>
        <authorList>
            <person name="Yamagishi J."/>
            <person name="Sevinc F."/>
            <person name="Xuan X."/>
        </authorList>
    </citation>
    <scope>NUCLEOTIDE SEQUENCE</scope>
    <source>
        <strain evidence="3">Selcuk</strain>
    </source>
</reference>
<dbReference type="GO" id="GO:0007035">
    <property type="term" value="P:vacuolar acidification"/>
    <property type="evidence" value="ECO:0007669"/>
    <property type="project" value="TreeGrafter"/>
</dbReference>
<dbReference type="InterPro" id="IPR022033">
    <property type="entry name" value="Rav1p_C"/>
</dbReference>
<evidence type="ECO:0000256" key="1">
    <source>
        <dbReference type="SAM" id="MobiDB-lite"/>
    </source>
</evidence>
<dbReference type="SUPFAM" id="SSF50978">
    <property type="entry name" value="WD40 repeat-like"/>
    <property type="match status" value="1"/>
</dbReference>
<evidence type="ECO:0000259" key="2">
    <source>
        <dbReference type="Pfam" id="PF12234"/>
    </source>
</evidence>
<comment type="caution">
    <text evidence="3">The sequence shown here is derived from an EMBL/GenBank/DDBJ whole genome shotgun (WGS) entry which is preliminary data.</text>
</comment>
<dbReference type="PANTHER" id="PTHR13950">
    <property type="entry name" value="RABCONNECTIN-RELATED"/>
    <property type="match status" value="1"/>
</dbReference>
<sequence>MPRGVLTRKVGYESPRESDHGVTYLDILTLWDRDAPDQLEPTKFAAALLHSSIPQYRGISKPSETTLYLFPLDIEDDVIKWFSVRRAGRSSGGDSHSLRLRVPRPSAPVDLWALQHKSKVINAAWNRASSGHMSKLLVSITDNMLAHIWCVGPTASSYTMLVQIDIGEQSFGPSVTSCWIDMGPSVHGTVFKEKEYIIFHEVVEGAPSTIVSNDKPVPCNFKVQKDGDKSGSHPKEATGYIHRCTVHRQHFKIFAIHGINNANGKIDACCMLSHQDMFLPLQIQRIISAEVCGHTMKSGVITLYAPETLRPNKVTPRCSFQMSKWITMTSRSITPPISDEFHDDILGTQVALGLHKFVPPCTINVTSDLGLSIQILLTPCDLFLKDCHIDANDNVIGLVGRYLCHAHTPQFISPPEALANSRVHNTLEGSPPEALANSRVHNTLEGSSPEALANSRVHNTLEGSSPEALANSRVQNTDEVILERFRSAKGVLDVCSVYDNEWFLCFILHKTGKIELYRAICYNHVISQRTPIVVPDISRVRAIKVLKHCEHILIAMFVIDSTGITRFNIYEWSLTSISLRSSWVFRDLPEVDYLIQDFNLWYDQGPLYLVTRCILETSDVASGDGTHIYLIEDNDMVHWLTIANGSLHDLVAGEQRQLTKAASGVQYSLKDDKLVCHLEKDQTIDVTIADGTEAKAEPLPIYHPRYLSVFLELGMRKFVDELVIALVKLYRTFLTKLSEPGSCAPLNSSLYGCNCVIAKVKNLDLFTDFNRFQSLRFLQTFATLIQANPSQLVGDLFCDNNPDNNSLDNSTLNYGNPDNNTLDNTQDGIPINELRLFLQHLRLPGLAWAEQIELMHLVEDLRPKSDPDQFASALVSPTPMSSGMDTLSNFMRMSEVHHSKEYLVDDVIDFRLSTEPEPTEDLNATTTTSVCPLVRKAQNLLKSGDDEKKVKMWRMNDELVGLTLPPKITTDDLCLSRCIDSIKHGHDDENHLVWAVLYRDDHNLFSTMLSMLNIGDDLAVCKHLLSNMKNVGLGYWLSSPASLDNLCSTLERGFRKLISVTDTGCGVEVFDEFGFWSIIRGKPLVYGCVLKAKGFQKLGEFLSNNFTEERWINAAVKNAYALIAQKRYLLAAGFLALAGRITDAVDVCFQYMDDPQLACLICRLCNHDLGYVLGLMKASRIKDILEYKTCSKRGDPIEVHTVEHLVYYLYTCVRFNHADVSTMIETTKKCANSYRALGMPIVALALNSLILTNEVNRWKALIAQGTLQYLRKNTSAHSSLHDCLRVLQELCGETINRLGSNVSDYGSDICDRGFSDLRASVSDLDVASCEDVLIFPESNDDSTVGIGYMDGFQLYVIMLINRLKLEYTLEVTSDYGLSRTSLSVDILHKVWSMPNYFSYLGKLCIGFFEGQTSIDGSLMLSLILRAIVEGRNDFLSCLILSISSLLTIGCFDRGDMGQIYDAIIGQLVVLNSLLNNQGSGNQFLACLLRTIEPLCFGSQAKILEPQCINLLNFIDNAHKHAFFGICVGTSVLETLLGICRNWIYKAAEHADSLSQTWVDHILYSASRYFYCHVKIELIEDALNAAGIAYPMLSLRVGLDAPVDCKVENEELHVYDSFLERYVASVYGTDFEKLWRFLHCGLRTASVFNRHVHHNRFNVDSDDKNKTICADPPSQEPIDAKASPLVMPLFSMFTLPQTWNQEFVVAQSRIPGKHRNEHIVDNGDIIVLDALRSLRFKALHTFKGRLVSTLYSMMSTTICEELKGLTSNSIIGPVLNDFYMMAILNVPGSVKLSSLSDELSTTVSNVIYASINDTRPCSPSYALYVKLVRIMYIYCKNHMENIFAMKRTSRLSVFAGKIYNYFHTCSDSKDHFLGGPSGGICGHPRWPLYAVVYGENQPGQMPAYNVSLQHPVSLMNGYRDALGDSGCNEEIIYDRVTGKRMNVGQGSVFGDLTSVAWSGDWLSVLDTNGWLLVYNTRNMVHMNGEDAEIAIPSIFFRPHTTAVGSNWLSESYIATIGCGISPEMITTNVVIIDTKVEDMGSHSTSSLSNVPSSLHNESTDSFSSKNDTEHLSRALTEMKHPCVCIWDLVDVHKNNSPKLKVVLANGSTISHSIFNKKKSVLSPVRFTCMLPIPTMQLDIHGAPGLDHDIILFDSLGSMMLFSSASHEVTVTCQAHSCAVVKCFNVGNNIVTVAQDGGIAMFRYNGIFSEPTRVFEGVAESRMVNSDALSNASLVASIGEYLGIKFVDTGSRETVAGAPSSSPDIVDAQIVQNRFLVLTTSDGTATVTELPC</sequence>
<keyword evidence="4" id="KW-1185">Reference proteome</keyword>
<evidence type="ECO:0000313" key="4">
    <source>
        <dbReference type="Proteomes" id="UP001057455"/>
    </source>
</evidence>
<feature type="domain" description="RAVE complex protein Rav1 C-terminal" evidence="2">
    <location>
        <begin position="1096"/>
        <end position="1174"/>
    </location>
</feature>
<protein>
    <submittedName>
        <fullName evidence="3">DmX 2 isoform X2, putative</fullName>
    </submittedName>
</protein>
<dbReference type="PANTHER" id="PTHR13950:SF9">
    <property type="entry name" value="RABCONNECTIN-3A"/>
    <property type="match status" value="1"/>
</dbReference>
<dbReference type="OrthoDB" id="342131at2759"/>
<feature type="compositionally biased region" description="Low complexity" evidence="1">
    <location>
        <begin position="2041"/>
        <end position="2052"/>
    </location>
</feature>
<dbReference type="EMBL" id="BLIY01000022">
    <property type="protein sequence ID" value="GFE55467.1"/>
    <property type="molecule type" value="Genomic_DNA"/>
</dbReference>
<organism evidence="3 4">
    <name type="scientific">Babesia ovis</name>
    <dbReference type="NCBI Taxonomy" id="5869"/>
    <lineage>
        <taxon>Eukaryota</taxon>
        <taxon>Sar</taxon>
        <taxon>Alveolata</taxon>
        <taxon>Apicomplexa</taxon>
        <taxon>Aconoidasida</taxon>
        <taxon>Piroplasmida</taxon>
        <taxon>Babesiidae</taxon>
        <taxon>Babesia</taxon>
    </lineage>
</organism>
<dbReference type="InterPro" id="IPR036322">
    <property type="entry name" value="WD40_repeat_dom_sf"/>
</dbReference>
<feature type="region of interest" description="Disordered" evidence="1">
    <location>
        <begin position="2041"/>
        <end position="2064"/>
    </location>
</feature>
<feature type="compositionally biased region" description="Polar residues" evidence="1">
    <location>
        <begin position="2053"/>
        <end position="2064"/>
    </location>
</feature>
<evidence type="ECO:0000313" key="3">
    <source>
        <dbReference type="EMBL" id="GFE55467.1"/>
    </source>
</evidence>
<dbReference type="GO" id="GO:0043291">
    <property type="term" value="C:RAVE complex"/>
    <property type="evidence" value="ECO:0007669"/>
    <property type="project" value="TreeGrafter"/>
</dbReference>